<evidence type="ECO:0000313" key="6">
    <source>
        <dbReference type="Proteomes" id="UP000298340"/>
    </source>
</evidence>
<comment type="similarity">
    <text evidence="2">Belongs to the FAD-dependent oxidoreductase family.</text>
</comment>
<evidence type="ECO:0000256" key="1">
    <source>
        <dbReference type="ARBA" id="ARBA00001974"/>
    </source>
</evidence>
<dbReference type="RefSeq" id="WP_134092501.1">
    <property type="nucleotide sequence ID" value="NZ_QWDN01000824.1"/>
</dbReference>
<dbReference type="InterPro" id="IPR036188">
    <property type="entry name" value="FAD/NAD-bd_sf"/>
</dbReference>
<dbReference type="Gene3D" id="3.50.50.60">
    <property type="entry name" value="FAD/NAD(P)-binding domain"/>
    <property type="match status" value="2"/>
</dbReference>
<evidence type="ECO:0000256" key="3">
    <source>
        <dbReference type="ARBA" id="ARBA00022630"/>
    </source>
</evidence>
<name>A0A4Y7U362_9FLAO</name>
<organism evidence="5 6">
    <name type="scientific">Flavobacterium circumlabens</name>
    <dbReference type="NCBI Taxonomy" id="2133765"/>
    <lineage>
        <taxon>Bacteria</taxon>
        <taxon>Pseudomonadati</taxon>
        <taxon>Bacteroidota</taxon>
        <taxon>Flavobacteriia</taxon>
        <taxon>Flavobacteriales</taxon>
        <taxon>Flavobacteriaceae</taxon>
        <taxon>Flavobacterium</taxon>
    </lineage>
</organism>
<comment type="caution">
    <text evidence="5">The sequence shown here is derived from an EMBL/GenBank/DDBJ whole genome shotgun (WGS) entry which is preliminary data.</text>
</comment>
<dbReference type="SUPFAM" id="SSF51905">
    <property type="entry name" value="FAD/NAD(P)-binding domain"/>
    <property type="match status" value="1"/>
</dbReference>
<dbReference type="EMBL" id="QWDN01000824">
    <property type="protein sequence ID" value="TEB40860.1"/>
    <property type="molecule type" value="Genomic_DNA"/>
</dbReference>
<gene>
    <name evidence="5" type="ORF">D0809_28460</name>
</gene>
<evidence type="ECO:0000256" key="2">
    <source>
        <dbReference type="ARBA" id="ARBA00006442"/>
    </source>
</evidence>
<feature type="non-terminal residue" evidence="5">
    <location>
        <position position="1"/>
    </location>
</feature>
<evidence type="ECO:0000256" key="4">
    <source>
        <dbReference type="ARBA" id="ARBA00022827"/>
    </source>
</evidence>
<proteinExistence type="inferred from homology"/>
<dbReference type="InterPro" id="IPR050260">
    <property type="entry name" value="FAD-bd_OxRdtase"/>
</dbReference>
<dbReference type="AlphaFoldDB" id="A0A4Y7U362"/>
<dbReference type="PANTHER" id="PTHR43429:SF3">
    <property type="entry name" value="NITRITE REDUCTASE [NAD(P)H]"/>
    <property type="match status" value="1"/>
</dbReference>
<accession>A0A4Y7U362</accession>
<comment type="cofactor">
    <cofactor evidence="1">
        <name>FAD</name>
        <dbReference type="ChEBI" id="CHEBI:57692"/>
    </cofactor>
</comment>
<keyword evidence="4" id="KW-0274">FAD</keyword>
<dbReference type="Proteomes" id="UP000298340">
    <property type="component" value="Unassembled WGS sequence"/>
</dbReference>
<evidence type="ECO:0000313" key="5">
    <source>
        <dbReference type="EMBL" id="TEB40860.1"/>
    </source>
</evidence>
<keyword evidence="3" id="KW-0285">Flavoprotein</keyword>
<sequence length="114" mass="12899">EINPFYNRVLLPEYMTGEFSWEQLLKVKDGVALQKLNITMKAGVAIDKINSAEKTILDNYGNLHHFDSLILATGSRPFVPENAQLHLPGRFTIRRKEDADRLKTYLDNTGLPAA</sequence>
<feature type="non-terminal residue" evidence="5">
    <location>
        <position position="114"/>
    </location>
</feature>
<reference evidence="5 6" key="1">
    <citation type="journal article" date="2018" name="Syst. Appl. Microbiol.">
        <title>Flavobacterium circumlabens sp. nov. and Flavobacterium cupreum sp. nov., two psychrotrophic species isolated from Antarctic environmental samples.</title>
        <authorList>
            <person name="Kralova S."/>
            <person name="Busse H.J."/>
            <person name="Svec P."/>
            <person name="Maslanova I."/>
            <person name="Stankova E."/>
            <person name="Bartak M."/>
            <person name="Sedlacek I."/>
        </authorList>
    </citation>
    <scope>NUCLEOTIDE SEQUENCE [LARGE SCALE GENOMIC DNA]</scope>
    <source>
        <strain evidence="5 6">CCM 8828</strain>
    </source>
</reference>
<dbReference type="PANTHER" id="PTHR43429">
    <property type="entry name" value="PYRIDINE NUCLEOTIDE-DISULFIDE OXIDOREDUCTASE DOMAIN-CONTAINING"/>
    <property type="match status" value="1"/>
</dbReference>
<evidence type="ECO:0008006" key="7">
    <source>
        <dbReference type="Google" id="ProtNLM"/>
    </source>
</evidence>
<protein>
    <recommendedName>
        <fullName evidence="7">NAD(P)/FAD-dependent oxidoreductase</fullName>
    </recommendedName>
</protein>